<dbReference type="EMBL" id="CZAE01000010">
    <property type="protein sequence ID" value="CUP37025.1"/>
    <property type="molecule type" value="Genomic_DNA"/>
</dbReference>
<dbReference type="AlphaFoldDB" id="A0A174MTF5"/>
<dbReference type="InterPro" id="IPR045939">
    <property type="entry name" value="YhcR_N"/>
</dbReference>
<dbReference type="Pfam" id="PF19886">
    <property type="entry name" value="DUF6359"/>
    <property type="match status" value="1"/>
</dbReference>
<feature type="chain" id="PRO_5041047846" evidence="1">
    <location>
        <begin position="22"/>
        <end position="492"/>
    </location>
</feature>
<proteinExistence type="predicted"/>
<dbReference type="RefSeq" id="WP_117615308.1">
    <property type="nucleotide sequence ID" value="NZ_CABMFH010000010.1"/>
</dbReference>
<evidence type="ECO:0000259" key="2">
    <source>
        <dbReference type="Pfam" id="PF19886"/>
    </source>
</evidence>
<keyword evidence="1" id="KW-0732">Signal</keyword>
<evidence type="ECO:0000313" key="3">
    <source>
        <dbReference type="EMBL" id="CUP37025.1"/>
    </source>
</evidence>
<evidence type="ECO:0000256" key="1">
    <source>
        <dbReference type="SAM" id="SignalP"/>
    </source>
</evidence>
<dbReference type="GeneID" id="69587685"/>
<dbReference type="Proteomes" id="UP000095606">
    <property type="component" value="Unassembled WGS sequence"/>
</dbReference>
<accession>A0A174MTF5</accession>
<evidence type="ECO:0000313" key="4">
    <source>
        <dbReference type="Proteomes" id="UP000095606"/>
    </source>
</evidence>
<reference evidence="3 4" key="1">
    <citation type="submission" date="2015-09" db="EMBL/GenBank/DDBJ databases">
        <authorList>
            <consortium name="Pathogen Informatics"/>
        </authorList>
    </citation>
    <scope>NUCLEOTIDE SEQUENCE [LARGE SCALE GENOMIC DNA]</scope>
    <source>
        <strain evidence="3 4">2789STDY5834846</strain>
    </source>
</reference>
<gene>
    <name evidence="3" type="ORF">ERS852461_02444</name>
</gene>
<protein>
    <submittedName>
        <fullName evidence="3">Carbohydrate binding domain</fullName>
    </submittedName>
</protein>
<organism evidence="3 4">
    <name type="scientific">Bacteroides faecis</name>
    <dbReference type="NCBI Taxonomy" id="674529"/>
    <lineage>
        <taxon>Bacteria</taxon>
        <taxon>Pseudomonadati</taxon>
        <taxon>Bacteroidota</taxon>
        <taxon>Bacteroidia</taxon>
        <taxon>Bacteroidales</taxon>
        <taxon>Bacteroidaceae</taxon>
        <taxon>Bacteroides</taxon>
    </lineage>
</organism>
<feature type="domain" description="Endonuclease YhcR N-terminal" evidence="2">
    <location>
        <begin position="35"/>
        <end position="144"/>
    </location>
</feature>
<accession>A0A3E5GDX0</accession>
<name>A0A174MTF5_9BACE</name>
<dbReference type="NCBIfam" id="NF038128">
    <property type="entry name" value="choice_anch_J"/>
    <property type="match status" value="1"/>
</dbReference>
<sequence length="492" mass="55759">MNINTNIIFLLIGLVSFNACSQGTQNAPYQLSDISYTDTLKGVWIKGYIVGGMKKSRDMIKSTEDIQWGVSGVNPDYLIMASNHNETDIQKCLLVDLSDSDLGIYKALNLSDNPANLYQQIRCYGFPSPNLYGMNGFKFISDVTLQKKNIEHLDIANPFNLPFDKMPADNLLCDFEGISRIEELPDWKSKTLVGSTHWEIEKKNEDSKATITIEGEPTGHIVETWLITPLLKINPNSEFTFDCFAENYISTITLAIYFINEADGKTIFTEIPVDRIPAASKGQKNIEVNLTAFAGKTGFIGFKFTGFPYRKKSAYKIDNIKLTNKREILFWESFGNTPMKHPQRINNFTGYDNPKVFQAKNNHADIRYPKRFYLKSNVMYCVLGYRDKPYSDEITMNVSHIIPDTGYKNLTLSFDAGTTEDRYGTPLNKISIKCDGIPLYINPKWTLAGSIFKKFSLDIPAKTINQVSFSYSDNLNINIAIDNIMIKGEREN</sequence>
<feature type="signal peptide" evidence="1">
    <location>
        <begin position="1"/>
        <end position="21"/>
    </location>
</feature>